<keyword evidence="1 6" id="KW-0489">Methyltransferase</keyword>
<feature type="region of interest" description="Disordered" evidence="4">
    <location>
        <begin position="19"/>
        <end position="127"/>
    </location>
</feature>
<dbReference type="EMBL" id="QVNQ01000013">
    <property type="protein sequence ID" value="RFS81517.1"/>
    <property type="molecule type" value="Genomic_DNA"/>
</dbReference>
<feature type="compositionally biased region" description="Polar residues" evidence="4">
    <location>
        <begin position="111"/>
        <end position="122"/>
    </location>
</feature>
<reference evidence="6 7" key="1">
    <citation type="submission" date="2018-08" db="EMBL/GenBank/DDBJ databases">
        <title>Actinomadura spongicola sp. nov., isolated from marine sponge Leucetta chagosensis.</title>
        <authorList>
            <person name="Li L."/>
            <person name="Lin H.W."/>
        </authorList>
    </citation>
    <scope>NUCLEOTIDE SEQUENCE [LARGE SCALE GENOMIC DNA]</scope>
    <source>
        <strain evidence="6 7">LHW52907</strain>
    </source>
</reference>
<keyword evidence="2 6" id="KW-0808">Transferase</keyword>
<evidence type="ECO:0000313" key="6">
    <source>
        <dbReference type="EMBL" id="RFS81517.1"/>
    </source>
</evidence>
<dbReference type="GO" id="GO:0008170">
    <property type="term" value="F:N-methyltransferase activity"/>
    <property type="evidence" value="ECO:0007669"/>
    <property type="project" value="InterPro"/>
</dbReference>
<dbReference type="InterPro" id="IPR001091">
    <property type="entry name" value="RM_Methyltransferase"/>
</dbReference>
<dbReference type="SUPFAM" id="SSF53335">
    <property type="entry name" value="S-adenosyl-L-methionine-dependent methyltransferases"/>
    <property type="match status" value="1"/>
</dbReference>
<proteinExistence type="inferred from homology"/>
<feature type="domain" description="DNA methylase N-4/N-6" evidence="5">
    <location>
        <begin position="155"/>
        <end position="453"/>
    </location>
</feature>
<sequence length="467" mass="51722">MRNLSAATPTAIRRRITARGTTRLGPGLPDFGQGARFPRTRHGADADRRRAAAATADQPSASTAMRPANRRRTERRSGNGNLGQRATARQRPRWRPLLRGSYEARADNRVRTGNRSARTGGNEQVRDPYWHDTTHALYAGDPRQVLAEMPAGSADCIVTSPPPWRPQPRDTAADAPTRYGREPTPALYLAALRRLFAQAHRVLGEQGTAWLITSDRYAGQTGWDGPPAGRHRRRIRDHAMTGLPATSLIGLPWQLAFALQDDGWIVCNVIVWNQPTMAKTSAADRLALSYELILLLVKTDQYTFDRDAIGRPLDRLITELGLDHNPSAEQERQSQAPRCGWQRIRRHVHQRGSGKGIGYCRTRCRAAADPRKRHDREPLPLAPVGDVWSLPPRPQRHILPIEVPLACIATGCRPGGTVLDMFTADATTGLAARHLGRSFIGVEQNPDLCRIAEQRLRGDNRPGDGDA</sequence>
<evidence type="ECO:0000259" key="5">
    <source>
        <dbReference type="Pfam" id="PF01555"/>
    </source>
</evidence>
<dbReference type="Pfam" id="PF01555">
    <property type="entry name" value="N6_N4_Mtase"/>
    <property type="match status" value="1"/>
</dbReference>
<feature type="region of interest" description="Disordered" evidence="4">
    <location>
        <begin position="158"/>
        <end position="179"/>
    </location>
</feature>
<name>A0A372G863_9ACTN</name>
<dbReference type="InterPro" id="IPR029063">
    <property type="entry name" value="SAM-dependent_MTases_sf"/>
</dbReference>
<evidence type="ECO:0000256" key="4">
    <source>
        <dbReference type="SAM" id="MobiDB-lite"/>
    </source>
</evidence>
<protein>
    <recommendedName>
        <fullName evidence="3">Methyltransferase</fullName>
        <ecNumber evidence="3">2.1.1.-</ecNumber>
    </recommendedName>
</protein>
<evidence type="ECO:0000256" key="1">
    <source>
        <dbReference type="ARBA" id="ARBA00022603"/>
    </source>
</evidence>
<dbReference type="EC" id="2.1.1.-" evidence="3"/>
<dbReference type="AlphaFoldDB" id="A0A372G863"/>
<dbReference type="PRINTS" id="PR00508">
    <property type="entry name" value="S21N4MTFRASE"/>
</dbReference>
<comment type="similarity">
    <text evidence="3">Belongs to the N(4)/N(6)-methyltransferase family.</text>
</comment>
<evidence type="ECO:0000313" key="7">
    <source>
        <dbReference type="Proteomes" id="UP000262882"/>
    </source>
</evidence>
<evidence type="ECO:0000256" key="3">
    <source>
        <dbReference type="RuleBase" id="RU362026"/>
    </source>
</evidence>
<dbReference type="InterPro" id="IPR002941">
    <property type="entry name" value="DNA_methylase_N4/N6"/>
</dbReference>
<dbReference type="GO" id="GO:0032259">
    <property type="term" value="P:methylation"/>
    <property type="evidence" value="ECO:0007669"/>
    <property type="project" value="UniProtKB-KW"/>
</dbReference>
<comment type="caution">
    <text evidence="6">The sequence shown here is derived from an EMBL/GenBank/DDBJ whole genome shotgun (WGS) entry which is preliminary data.</text>
</comment>
<dbReference type="GO" id="GO:0003677">
    <property type="term" value="F:DNA binding"/>
    <property type="evidence" value="ECO:0007669"/>
    <property type="project" value="InterPro"/>
</dbReference>
<accession>A0A372G863</accession>
<organism evidence="6 7">
    <name type="scientific">Actinomadura spongiicola</name>
    <dbReference type="NCBI Taxonomy" id="2303421"/>
    <lineage>
        <taxon>Bacteria</taxon>
        <taxon>Bacillati</taxon>
        <taxon>Actinomycetota</taxon>
        <taxon>Actinomycetes</taxon>
        <taxon>Streptosporangiales</taxon>
        <taxon>Thermomonosporaceae</taxon>
        <taxon>Actinomadura</taxon>
    </lineage>
</organism>
<dbReference type="Gene3D" id="3.40.50.150">
    <property type="entry name" value="Vaccinia Virus protein VP39"/>
    <property type="match status" value="1"/>
</dbReference>
<dbReference type="Proteomes" id="UP000262882">
    <property type="component" value="Unassembled WGS sequence"/>
</dbReference>
<gene>
    <name evidence="6" type="ORF">D0T12_31715</name>
</gene>
<keyword evidence="7" id="KW-1185">Reference proteome</keyword>
<evidence type="ECO:0000256" key="2">
    <source>
        <dbReference type="ARBA" id="ARBA00022679"/>
    </source>
</evidence>